<dbReference type="InterPro" id="IPR011964">
    <property type="entry name" value="YVTN_b-propeller_repeat"/>
</dbReference>
<dbReference type="OrthoDB" id="9773938at2"/>
<sequence length="362" mass="38697">MFQLRFFRFLTRTLQVGIGALTLASCDPESDGPGGPPAPAGNSTNVYIVNEGQFNTPNGAISLYSKSSGTVVDNNLFTSVNGRILGDVVQSMTVVGSRGYIVVNATGKVEVVEMATFKQVATIDKLQQPRYLIAINSEKAYLTEWVERGQPGRVAVIDLRTNTVTKTIAVGRQPEQLLLANGKVYVTNSDENTVSVINPSTDMAESPIQVQDGPSSLVQDKSGNIWVACTGITRYGPAPTFAVVSSTNGSLVRFNPGSPTNQTSLPFASGGPSDLTTNGAKDQLYYSYRRGVYQLAAGASTLPTNPIIRRSFYGLGIDPKDNTIYGSIAPFTTTGKVIRYQPTGMAIDSFGVNIGPNSFVFY</sequence>
<dbReference type="NCBIfam" id="TIGR02276">
    <property type="entry name" value="beta_rpt_yvtn"/>
    <property type="match status" value="1"/>
</dbReference>
<evidence type="ECO:0000313" key="1">
    <source>
        <dbReference type="EMBL" id="SMB96128.1"/>
    </source>
</evidence>
<dbReference type="RefSeq" id="WP_084445869.1">
    <property type="nucleotide sequence ID" value="NZ_FWWW01000070.1"/>
</dbReference>
<dbReference type="STRING" id="645990.SAMN00120144_0543"/>
<dbReference type="Gene3D" id="2.130.10.10">
    <property type="entry name" value="YVTN repeat-like/Quinoprotein amine dehydrogenase"/>
    <property type="match status" value="1"/>
</dbReference>
<protein>
    <submittedName>
        <fullName evidence="1">40-residue YVTN family beta-propeller repeat protein</fullName>
    </submittedName>
</protein>
<dbReference type="SUPFAM" id="SSF63829">
    <property type="entry name" value="Calcium-dependent phosphotriesterase"/>
    <property type="match status" value="1"/>
</dbReference>
<accession>A0A1W1VS02</accession>
<organism evidence="1 2">
    <name type="scientific">Hymenobacter roseosalivarius DSM 11622</name>
    <dbReference type="NCBI Taxonomy" id="645990"/>
    <lineage>
        <taxon>Bacteria</taxon>
        <taxon>Pseudomonadati</taxon>
        <taxon>Bacteroidota</taxon>
        <taxon>Cytophagia</taxon>
        <taxon>Cytophagales</taxon>
        <taxon>Hymenobacteraceae</taxon>
        <taxon>Hymenobacter</taxon>
    </lineage>
</organism>
<proteinExistence type="predicted"/>
<gene>
    <name evidence="1" type="ORF">SAMN00120144_0543</name>
</gene>
<keyword evidence="2" id="KW-1185">Reference proteome</keyword>
<dbReference type="PANTHER" id="PTHR47197">
    <property type="entry name" value="PROTEIN NIRF"/>
    <property type="match status" value="1"/>
</dbReference>
<dbReference type="AlphaFoldDB" id="A0A1W1VS02"/>
<dbReference type="InterPro" id="IPR051200">
    <property type="entry name" value="Host-pathogen_enzymatic-act"/>
</dbReference>
<dbReference type="PANTHER" id="PTHR47197:SF3">
    <property type="entry name" value="DIHYDRO-HEME D1 DEHYDROGENASE"/>
    <property type="match status" value="1"/>
</dbReference>
<dbReference type="InterPro" id="IPR015943">
    <property type="entry name" value="WD40/YVTN_repeat-like_dom_sf"/>
</dbReference>
<dbReference type="Pfam" id="PF16819">
    <property type="entry name" value="DUF5074"/>
    <property type="match status" value="1"/>
</dbReference>
<evidence type="ECO:0000313" key="2">
    <source>
        <dbReference type="Proteomes" id="UP000192266"/>
    </source>
</evidence>
<dbReference type="Proteomes" id="UP000192266">
    <property type="component" value="Unassembled WGS sequence"/>
</dbReference>
<dbReference type="PROSITE" id="PS51257">
    <property type="entry name" value="PROKAR_LIPOPROTEIN"/>
    <property type="match status" value="1"/>
</dbReference>
<reference evidence="1 2" key="1">
    <citation type="submission" date="2017-04" db="EMBL/GenBank/DDBJ databases">
        <authorList>
            <person name="Afonso C.L."/>
            <person name="Miller P.J."/>
            <person name="Scott M.A."/>
            <person name="Spackman E."/>
            <person name="Goraichik I."/>
            <person name="Dimitrov K.M."/>
            <person name="Suarez D.L."/>
            <person name="Swayne D.E."/>
        </authorList>
    </citation>
    <scope>NUCLEOTIDE SEQUENCE [LARGE SCALE GENOMIC DNA]</scope>
    <source>
        <strain evidence="1 2">DSM 11622</strain>
    </source>
</reference>
<name>A0A1W1VS02_9BACT</name>
<dbReference type="InterPro" id="IPR031815">
    <property type="entry name" value="DUF5074"/>
</dbReference>
<dbReference type="EMBL" id="FWWW01000070">
    <property type="protein sequence ID" value="SMB96128.1"/>
    <property type="molecule type" value="Genomic_DNA"/>
</dbReference>